<proteinExistence type="predicted"/>
<evidence type="ECO:0000256" key="1">
    <source>
        <dbReference type="SAM" id="MobiDB-lite"/>
    </source>
</evidence>
<evidence type="ECO:0000256" key="2">
    <source>
        <dbReference type="SAM" id="Phobius"/>
    </source>
</evidence>
<dbReference type="EMBL" id="JBHSLD010000028">
    <property type="protein sequence ID" value="MFC5382569.1"/>
    <property type="molecule type" value="Genomic_DNA"/>
</dbReference>
<feature type="transmembrane region" description="Helical" evidence="2">
    <location>
        <begin position="85"/>
        <end position="103"/>
    </location>
</feature>
<dbReference type="PANTHER" id="PTHR34473:SF3">
    <property type="entry name" value="TRANSMEMBRANE PROTEIN-RELATED"/>
    <property type="match status" value="1"/>
</dbReference>
<keyword evidence="5" id="KW-1185">Reference proteome</keyword>
<keyword evidence="2" id="KW-0472">Membrane</keyword>
<name>A0ABW0GRF1_9MICO</name>
<comment type="caution">
    <text evidence="4">The sequence shown here is derived from an EMBL/GenBank/DDBJ whole genome shotgun (WGS) entry which is preliminary data.</text>
</comment>
<reference evidence="5" key="1">
    <citation type="journal article" date="2019" name="Int. J. Syst. Evol. Microbiol.">
        <title>The Global Catalogue of Microorganisms (GCM) 10K type strain sequencing project: providing services to taxonomists for standard genome sequencing and annotation.</title>
        <authorList>
            <consortium name="The Broad Institute Genomics Platform"/>
            <consortium name="The Broad Institute Genome Sequencing Center for Infectious Disease"/>
            <person name="Wu L."/>
            <person name="Ma J."/>
        </authorList>
    </citation>
    <scope>NUCLEOTIDE SEQUENCE [LARGE SCALE GENOMIC DNA]</scope>
    <source>
        <strain evidence="5">CCUG 43114</strain>
    </source>
</reference>
<protein>
    <submittedName>
        <fullName evidence="4">PH domain-containing protein</fullName>
    </submittedName>
</protein>
<accession>A0ABW0GRF1</accession>
<evidence type="ECO:0000313" key="5">
    <source>
        <dbReference type="Proteomes" id="UP001596122"/>
    </source>
</evidence>
<sequence length="196" mass="20844">MTTSQPEPSGEPEAPGSAHAVPRDIPPRDILPPVEGAEPFDPEGVRWTRVSPRLTWVRLAGAGIFLLLTVVASVVLLVVADSRLGLLPLAVGVVVAVVSLVVVPRQVRAWGYAEREEDLLVRHGIMFRALTVVPYGRMQYVDVSAGPVDRALGLATVRLHTASASTDATIPGLTKEAAARLRDRLSQAGRAQLAGL</sequence>
<keyword evidence="2" id="KW-1133">Transmembrane helix</keyword>
<gene>
    <name evidence="4" type="ORF">ACFPJ6_17535</name>
</gene>
<dbReference type="Proteomes" id="UP001596122">
    <property type="component" value="Unassembled WGS sequence"/>
</dbReference>
<feature type="region of interest" description="Disordered" evidence="1">
    <location>
        <begin position="1"/>
        <end position="27"/>
    </location>
</feature>
<evidence type="ECO:0000313" key="4">
    <source>
        <dbReference type="EMBL" id="MFC5382569.1"/>
    </source>
</evidence>
<organism evidence="4 5">
    <name type="scientific">Aquipuribacter nitratireducens</name>
    <dbReference type="NCBI Taxonomy" id="650104"/>
    <lineage>
        <taxon>Bacteria</taxon>
        <taxon>Bacillati</taxon>
        <taxon>Actinomycetota</taxon>
        <taxon>Actinomycetes</taxon>
        <taxon>Micrococcales</taxon>
        <taxon>Intrasporangiaceae</taxon>
        <taxon>Aquipuribacter</taxon>
    </lineage>
</organism>
<dbReference type="Pfam" id="PF03703">
    <property type="entry name" value="bPH_2"/>
    <property type="match status" value="1"/>
</dbReference>
<feature type="domain" description="YdbS-like PH" evidence="3">
    <location>
        <begin position="107"/>
        <end position="185"/>
    </location>
</feature>
<evidence type="ECO:0000259" key="3">
    <source>
        <dbReference type="Pfam" id="PF03703"/>
    </source>
</evidence>
<keyword evidence="2" id="KW-0812">Transmembrane</keyword>
<feature type="compositionally biased region" description="Low complexity" evidence="1">
    <location>
        <begin position="1"/>
        <end position="18"/>
    </location>
</feature>
<dbReference type="PANTHER" id="PTHR34473">
    <property type="entry name" value="UPF0699 TRANSMEMBRANE PROTEIN YDBS"/>
    <property type="match status" value="1"/>
</dbReference>
<dbReference type="RefSeq" id="WP_340270208.1">
    <property type="nucleotide sequence ID" value="NZ_JBBEOG010000006.1"/>
</dbReference>
<feature type="transmembrane region" description="Helical" evidence="2">
    <location>
        <begin position="56"/>
        <end position="79"/>
    </location>
</feature>
<dbReference type="InterPro" id="IPR005182">
    <property type="entry name" value="YdbS-like_PH"/>
</dbReference>